<keyword evidence="2" id="KW-1185">Reference proteome</keyword>
<dbReference type="SUPFAM" id="SSF102220">
    <property type="entry name" value="DNA polymerase III psi subunit"/>
    <property type="match status" value="1"/>
</dbReference>
<dbReference type="RefSeq" id="WP_320005031.1">
    <property type="nucleotide sequence ID" value="NZ_JAUHJS010000007.1"/>
</dbReference>
<name>A0ABT8F8C7_9BACT</name>
<organism evidence="1 2">
    <name type="scientific">Shiella aurantiaca</name>
    <dbReference type="NCBI Taxonomy" id="3058365"/>
    <lineage>
        <taxon>Bacteria</taxon>
        <taxon>Pseudomonadati</taxon>
        <taxon>Bacteroidota</taxon>
        <taxon>Cytophagia</taxon>
        <taxon>Cytophagales</taxon>
        <taxon>Shiellaceae</taxon>
        <taxon>Shiella</taxon>
    </lineage>
</organism>
<accession>A0ABT8F8C7</accession>
<proteinExistence type="predicted"/>
<gene>
    <name evidence="1" type="ORF">QWY31_13370</name>
</gene>
<dbReference type="EMBL" id="JAUHJS010000007">
    <property type="protein sequence ID" value="MDN4166494.1"/>
    <property type="molecule type" value="Genomic_DNA"/>
</dbReference>
<evidence type="ECO:0000313" key="1">
    <source>
        <dbReference type="EMBL" id="MDN4166494.1"/>
    </source>
</evidence>
<sequence length="159" mass="17389">MEDKNAYLSLLLNEPIYFIPEKSAPKPAAPAPEKKEVKAPVAAESPKVEWTVFVPYSSAQAFPENAQVLLGKILAAIQLSLNKVEIQYAPSEISEQALANTRCALIMGASLSHNLPKYQGQKLGATTLLLSDSLEELETSVPLKKQLWQALQTTFPVKN</sequence>
<reference evidence="1" key="1">
    <citation type="submission" date="2023-06" db="EMBL/GenBank/DDBJ databases">
        <title>Cytophagales bacterium Strain LB-30, isolated from soil.</title>
        <authorList>
            <person name="Liu B."/>
        </authorList>
    </citation>
    <scope>NUCLEOTIDE SEQUENCE</scope>
    <source>
        <strain evidence="1">LB-30</strain>
    </source>
</reference>
<protein>
    <recommendedName>
        <fullName evidence="3">DNA polymerase III subunit psi</fullName>
    </recommendedName>
</protein>
<evidence type="ECO:0008006" key="3">
    <source>
        <dbReference type="Google" id="ProtNLM"/>
    </source>
</evidence>
<dbReference type="Gene3D" id="3.40.50.10220">
    <property type="entry name" value="DNA polymerase III, psi subunit"/>
    <property type="match status" value="1"/>
</dbReference>
<evidence type="ECO:0000313" key="2">
    <source>
        <dbReference type="Proteomes" id="UP001168552"/>
    </source>
</evidence>
<comment type="caution">
    <text evidence="1">The sequence shown here is derived from an EMBL/GenBank/DDBJ whole genome shotgun (WGS) entry which is preliminary data.</text>
</comment>
<dbReference type="Proteomes" id="UP001168552">
    <property type="component" value="Unassembled WGS sequence"/>
</dbReference>
<dbReference type="InterPro" id="IPR036654">
    <property type="entry name" value="DNA_pol_III_psi_sf"/>
</dbReference>